<evidence type="ECO:0000313" key="3">
    <source>
        <dbReference type="Proteomes" id="UP000431533"/>
    </source>
</evidence>
<dbReference type="PANTHER" id="PTHR42080">
    <property type="entry name" value="SRR1 DOMAIN-CONTAINING PROTEIN"/>
    <property type="match status" value="1"/>
</dbReference>
<proteinExistence type="predicted"/>
<evidence type="ECO:0000313" key="2">
    <source>
        <dbReference type="EMBL" id="TVY28163.1"/>
    </source>
</evidence>
<evidence type="ECO:0000259" key="1">
    <source>
        <dbReference type="Pfam" id="PF07985"/>
    </source>
</evidence>
<accession>A0A8H8R4F8</accession>
<feature type="domain" description="SRR1-like" evidence="1">
    <location>
        <begin position="166"/>
        <end position="303"/>
    </location>
</feature>
<comment type="caution">
    <text evidence="2">The sequence shown here is derived from an EMBL/GenBank/DDBJ whole genome shotgun (WGS) entry which is preliminary data.</text>
</comment>
<keyword evidence="3" id="KW-1185">Reference proteome</keyword>
<dbReference type="AlphaFoldDB" id="A0A8H8R4F8"/>
<name>A0A8H8R4F8_9HELO</name>
<dbReference type="GeneID" id="41982967"/>
<dbReference type="RefSeq" id="XP_031006951.1">
    <property type="nucleotide sequence ID" value="XM_031147743.1"/>
</dbReference>
<organism evidence="2 3">
    <name type="scientific">Lachnellula hyalina</name>
    <dbReference type="NCBI Taxonomy" id="1316788"/>
    <lineage>
        <taxon>Eukaryota</taxon>
        <taxon>Fungi</taxon>
        <taxon>Dikarya</taxon>
        <taxon>Ascomycota</taxon>
        <taxon>Pezizomycotina</taxon>
        <taxon>Leotiomycetes</taxon>
        <taxon>Helotiales</taxon>
        <taxon>Lachnaceae</taxon>
        <taxon>Lachnellula</taxon>
    </lineage>
</organism>
<dbReference type="Pfam" id="PF07985">
    <property type="entry name" value="SRR1"/>
    <property type="match status" value="1"/>
</dbReference>
<reference evidence="2 3" key="1">
    <citation type="submission" date="2018-05" db="EMBL/GenBank/DDBJ databases">
        <title>Genome sequencing and assembly of the regulated plant pathogen Lachnellula willkommii and related sister species for the development of diagnostic species identification markers.</title>
        <authorList>
            <person name="Giroux E."/>
            <person name="Bilodeau G."/>
        </authorList>
    </citation>
    <scope>NUCLEOTIDE SEQUENCE [LARGE SCALE GENOMIC DNA]</scope>
    <source>
        <strain evidence="2 3">CBS 185.66</strain>
    </source>
</reference>
<sequence>MLEPAKDKEGQALELWLDYGCSPWRSSSQRAADLYDSGIKLWRREDLLDIEEQLAGSFTMEAFTVRRVDDTIVYIRNPMFNVQKPIWKPRIKFQEYWHLVQSKPDGHPETYHCTYLVDWVNQAVRNYDGLIRNARSLFDVKQQQWDASLTCEAFISRFRQLLDGDGKARLITKIICFGLGDLHLKPPDWWRLQNNAKPRDQQELETSVIESALVHHALALTIAKIARSCANLRGREIRLITQDPDYCDETKEILRSIGFEVVGGYGAGGFAEVDHESIVFSAFAKAPVKQIVADLARPLVMIGPKNTTGGVWNSRGKPWADPESPRTRQMWKGYESWDFPVSPDHLQVGGGLHQLEGYTRSREDAIAGS</sequence>
<protein>
    <recommendedName>
        <fullName evidence="1">SRR1-like domain-containing protein</fullName>
    </recommendedName>
</protein>
<gene>
    <name evidence="2" type="ORF">LHYA1_G002769</name>
</gene>
<dbReference type="EMBL" id="QGMH01000036">
    <property type="protein sequence ID" value="TVY28163.1"/>
    <property type="molecule type" value="Genomic_DNA"/>
</dbReference>
<dbReference type="InterPro" id="IPR012942">
    <property type="entry name" value="SRR1-like"/>
</dbReference>
<dbReference type="PANTHER" id="PTHR42080:SF3">
    <property type="entry name" value="SRR1-LIKE DOMAIN-CONTAINING PROTEIN"/>
    <property type="match status" value="1"/>
</dbReference>
<dbReference type="OrthoDB" id="5230585at2759"/>
<dbReference type="Proteomes" id="UP000431533">
    <property type="component" value="Unassembled WGS sequence"/>
</dbReference>